<dbReference type="InterPro" id="IPR054056">
    <property type="entry name" value="EspB_PPE"/>
</dbReference>
<proteinExistence type="predicted"/>
<reference evidence="4 5" key="1">
    <citation type="journal article" date="2008" name="Genome Res.">
        <title>Insights from the complete genome sequence of Mycobacterium marinum on the evolution of Mycobacterium tuberculosis.</title>
        <authorList>
            <person name="Stinear T.P."/>
            <person name="Seemann T."/>
            <person name="Harrison P.F."/>
            <person name="Jenkin G.A."/>
            <person name="Davies J.K."/>
            <person name="Johnson P.D."/>
            <person name="Abdellah Z."/>
            <person name="Arrowsmith C."/>
            <person name="Chillingworth T."/>
            <person name="Churcher C."/>
            <person name="Clarke K."/>
            <person name="Cronin A."/>
            <person name="Davis P."/>
            <person name="Goodhead I."/>
            <person name="Holroyd N."/>
            <person name="Jagels K."/>
            <person name="Lord A."/>
            <person name="Moule S."/>
            <person name="Mungall K."/>
            <person name="Norbertczak H."/>
            <person name="Quail M.A."/>
            <person name="Rabbinowitsch E."/>
            <person name="Walker D."/>
            <person name="White B."/>
            <person name="Whitehead S."/>
            <person name="Small P.L."/>
            <person name="Brosch R."/>
            <person name="Ramakrishnan L."/>
            <person name="Fischbach M.A."/>
            <person name="Parkhill J."/>
            <person name="Cole S.T."/>
        </authorList>
    </citation>
    <scope>NUCLEOTIDE SEQUENCE [LARGE SCALE GENOMIC DNA]</scope>
    <source>
        <strain evidence="5">ATCC BAA-535 / M</strain>
    </source>
</reference>
<dbReference type="RefSeq" id="WP_012396918.1">
    <property type="nucleotide sequence ID" value="NC_010612.1"/>
</dbReference>
<dbReference type="Proteomes" id="UP000001190">
    <property type="component" value="Chromosome"/>
</dbReference>
<dbReference type="InterPro" id="IPR041275">
    <property type="entry name" value="EspB_PE"/>
</dbReference>
<feature type="region of interest" description="Disordered" evidence="1">
    <location>
        <begin position="365"/>
        <end position="450"/>
    </location>
</feature>
<feature type="compositionally biased region" description="Pro residues" evidence="1">
    <location>
        <begin position="290"/>
        <end position="302"/>
    </location>
</feature>
<gene>
    <name evidence="4" type="ordered locus">MMAR_5418</name>
</gene>
<organism evidence="4 5">
    <name type="scientific">Mycobacterium marinum (strain ATCC BAA-535 / M)</name>
    <dbReference type="NCBI Taxonomy" id="216594"/>
    <lineage>
        <taxon>Bacteria</taxon>
        <taxon>Bacillati</taxon>
        <taxon>Actinomycetota</taxon>
        <taxon>Actinomycetes</taxon>
        <taxon>Mycobacteriales</taxon>
        <taxon>Mycobacteriaceae</taxon>
        <taxon>Mycobacterium</taxon>
        <taxon>Mycobacterium ulcerans group</taxon>
    </lineage>
</organism>
<dbReference type="Pfam" id="PF21856">
    <property type="entry name" value="EspB_PPE"/>
    <property type="match status" value="1"/>
</dbReference>
<dbReference type="Gene3D" id="1.20.1260.20">
    <property type="entry name" value="PPE superfamily"/>
    <property type="match status" value="1"/>
</dbReference>
<sequence length="450" mass="47120">MSQPWMLAVDPSEIVARATEVEAPIADPPGGAVLAACALDPAVAGAMQLALSAESMRAYLQSGTQARQRLAQFMRDAAKAYEQIDEGAATALGTDAHGIGAPPVPAGTDLAPVALSDTPTVAAAKYPPDFTELKTAAQQLNKPDQGVSLKQFTHDWNAYNLTIQQALGRFRDFENWEGEAAAAVQAAFDQHRDWLRLMARLSTTMAKQASGLEQAHHWAIGQHPTLTSITELENELRHAHRGNQRIALMKEYAKLQKKSEEVLTGYATRTITEPVQPPRPPAAPTHNDPKPPPPLPPLPPGGDPTLPFTGTPPMPTMPFTPPPAATPDTTEAARAAATLATGPTVKPAALGGAAGAAIPLTAPLGAGPTPPSAPGALGPGTAPTGRPLGAGPMGGMPMGANGQAQNAKTKRTQQDDRALYTEQRPWTEALIGPARPHLTTPNSTNTEHQP</sequence>
<name>B2HMQ6_MYCMM</name>
<feature type="region of interest" description="Disordered" evidence="1">
    <location>
        <begin position="270"/>
        <end position="331"/>
    </location>
</feature>
<feature type="domain" description="ESX-1 secretion-associated protein EspB PPE" evidence="3">
    <location>
        <begin position="130"/>
        <end position="283"/>
    </location>
</feature>
<evidence type="ECO:0000256" key="1">
    <source>
        <dbReference type="SAM" id="MobiDB-lite"/>
    </source>
</evidence>
<dbReference type="Pfam" id="PF18625">
    <property type="entry name" value="EspB_PE"/>
    <property type="match status" value="1"/>
</dbReference>
<feature type="compositionally biased region" description="Pro residues" evidence="1">
    <location>
        <begin position="310"/>
        <end position="325"/>
    </location>
</feature>
<dbReference type="OrthoDB" id="4753912at2"/>
<dbReference type="SUPFAM" id="SSF140459">
    <property type="entry name" value="PE/PPE dimer-like"/>
    <property type="match status" value="1"/>
</dbReference>
<feature type="domain" description="ESX-1 secretion-associated protein EspB PE" evidence="2">
    <location>
        <begin position="13"/>
        <end position="87"/>
    </location>
</feature>
<dbReference type="HOGENOM" id="CLU_039721_0_0_11"/>
<feature type="compositionally biased region" description="Polar residues" evidence="1">
    <location>
        <begin position="439"/>
        <end position="450"/>
    </location>
</feature>
<dbReference type="AlphaFoldDB" id="B2HMQ6"/>
<feature type="compositionally biased region" description="Low complexity" evidence="1">
    <location>
        <begin position="374"/>
        <end position="390"/>
    </location>
</feature>
<dbReference type="InterPro" id="IPR038332">
    <property type="entry name" value="PPE_sf"/>
</dbReference>
<evidence type="ECO:0000259" key="3">
    <source>
        <dbReference type="Pfam" id="PF21856"/>
    </source>
</evidence>
<accession>B2HMQ6</accession>
<dbReference type="eggNOG" id="ENOG50341Q7">
    <property type="taxonomic scope" value="Bacteria"/>
</dbReference>
<evidence type="ECO:0000259" key="2">
    <source>
        <dbReference type="Pfam" id="PF18625"/>
    </source>
</evidence>
<dbReference type="STRING" id="216594.MMAR_5418"/>
<keyword evidence="5" id="KW-1185">Reference proteome</keyword>
<protein>
    <submittedName>
        <fullName evidence="4">Conserved hypothetical membrane protein</fullName>
    </submittedName>
</protein>
<dbReference type="EMBL" id="CP000854">
    <property type="protein sequence ID" value="ACC43825.1"/>
    <property type="molecule type" value="Genomic_DNA"/>
</dbReference>
<dbReference type="KEGG" id="mmi:MMAR_5418"/>
<evidence type="ECO:0000313" key="5">
    <source>
        <dbReference type="Proteomes" id="UP000001190"/>
    </source>
</evidence>
<evidence type="ECO:0000313" key="4">
    <source>
        <dbReference type="EMBL" id="ACC43825.1"/>
    </source>
</evidence>